<dbReference type="Proteomes" id="UP000295192">
    <property type="component" value="Unassembled WGS sequence"/>
</dbReference>
<protein>
    <submittedName>
        <fullName evidence="1">Uncharacterized protein</fullName>
    </submittedName>
</protein>
<reference evidence="1 2" key="1">
    <citation type="journal article" date="2019" name="J. Hered.">
        <title>An Improved Genome Assembly for Drosophila navojoa, the Basal Species in the mojavensis Cluster.</title>
        <authorList>
            <person name="Vanderlinde T."/>
            <person name="Dupim E.G."/>
            <person name="Nazario-Yepiz N.O."/>
            <person name="Carvalho A.B."/>
        </authorList>
    </citation>
    <scope>NUCLEOTIDE SEQUENCE [LARGE SCALE GENOMIC DNA]</scope>
    <source>
        <strain evidence="1">Navoj_Jal97</strain>
        <tissue evidence="1">Whole organism</tissue>
    </source>
</reference>
<dbReference type="AlphaFoldDB" id="A0A484AZ52"/>
<dbReference type="OMA" id="MSNSFHM"/>
<organism evidence="1 2">
    <name type="scientific">Drosophila navojoa</name>
    <name type="common">Fruit fly</name>
    <dbReference type="NCBI Taxonomy" id="7232"/>
    <lineage>
        <taxon>Eukaryota</taxon>
        <taxon>Metazoa</taxon>
        <taxon>Ecdysozoa</taxon>
        <taxon>Arthropoda</taxon>
        <taxon>Hexapoda</taxon>
        <taxon>Insecta</taxon>
        <taxon>Pterygota</taxon>
        <taxon>Neoptera</taxon>
        <taxon>Endopterygota</taxon>
        <taxon>Diptera</taxon>
        <taxon>Brachycera</taxon>
        <taxon>Muscomorpha</taxon>
        <taxon>Ephydroidea</taxon>
        <taxon>Drosophilidae</taxon>
        <taxon>Drosophila</taxon>
    </lineage>
</organism>
<evidence type="ECO:0000313" key="1">
    <source>
        <dbReference type="EMBL" id="TDG41272.1"/>
    </source>
</evidence>
<keyword evidence="2" id="KW-1185">Reference proteome</keyword>
<comment type="caution">
    <text evidence="1">The sequence shown here is derived from an EMBL/GenBank/DDBJ whole genome shotgun (WGS) entry which is preliminary data.</text>
</comment>
<evidence type="ECO:0000313" key="2">
    <source>
        <dbReference type="Proteomes" id="UP000295192"/>
    </source>
</evidence>
<sequence length="112" mass="12722">MSNSFHMNLTDMQKKLALRSMRLPLKDSSQLYSMFKSPNGNLSNLSAESIAAEKRHKKLTAQAYQDLISLTNQNRPLDRSQANTNNTKVLKSCLKQPNGPKRHKVVRFSCDD</sequence>
<name>A0A484AZ52_DRONA</name>
<dbReference type="EMBL" id="LSRL02000380">
    <property type="protein sequence ID" value="TDG41272.1"/>
    <property type="molecule type" value="Genomic_DNA"/>
</dbReference>
<accession>A0A484AZ52</accession>
<proteinExistence type="predicted"/>
<gene>
    <name evidence="1" type="ORF">AWZ03_012302</name>
</gene>